<dbReference type="EMBL" id="CP000432">
    <property type="protein sequence ID" value="ABG99274.1"/>
    <property type="molecule type" value="Genomic_DNA"/>
</dbReference>
<dbReference type="AlphaFoldDB" id="Q0RZL2"/>
<proteinExistence type="predicted"/>
<gene>
    <name evidence="2" type="ordered locus">RHA1_ro08229</name>
</gene>
<dbReference type="Proteomes" id="UP000008710">
    <property type="component" value="Plasmid pRHL1"/>
</dbReference>
<evidence type="ECO:0000313" key="2">
    <source>
        <dbReference type="EMBL" id="ABG99274.1"/>
    </source>
</evidence>
<keyword evidence="2" id="KW-0614">Plasmid</keyword>
<feature type="compositionally biased region" description="Pro residues" evidence="1">
    <location>
        <begin position="48"/>
        <end position="57"/>
    </location>
</feature>
<feature type="region of interest" description="Disordered" evidence="1">
    <location>
        <begin position="1"/>
        <end position="78"/>
    </location>
</feature>
<protein>
    <recommendedName>
        <fullName evidence="4">DUF1524 domain-containing protein</fullName>
    </recommendedName>
</protein>
<evidence type="ECO:0000313" key="3">
    <source>
        <dbReference type="Proteomes" id="UP000008710"/>
    </source>
</evidence>
<name>Q0RZL2_RHOJR</name>
<sequence>MAPDGTTARAARRHRRRREEPLRPPHHSHRGDHPQQIHRTHHRHDSPPEPIHSPPALPSTLESRQCQQPYRRPGGRSLINDKVLQRFPKQTGEACGRYPLYSNHLHLPAAQWCSWTYRSPDSDAASWLPPNNAYRCTYISRQIDVKALYRLWVTQAEKDVMSQVLHSC</sequence>
<geneLocation type="plasmid" evidence="2 3">
    <name>pRHL1</name>
</geneLocation>
<accession>Q0RZL2</accession>
<reference evidence="3" key="1">
    <citation type="journal article" date="2006" name="Proc. Natl. Acad. Sci. U.S.A.">
        <title>The complete genome of Rhodococcus sp. RHA1 provides insights into a catabolic powerhouse.</title>
        <authorList>
            <person name="McLeod M.P."/>
            <person name="Warren R.L."/>
            <person name="Hsiao W.W.L."/>
            <person name="Araki N."/>
            <person name="Myhre M."/>
            <person name="Fernandes C."/>
            <person name="Miyazawa D."/>
            <person name="Wong W."/>
            <person name="Lillquist A.L."/>
            <person name="Wang D."/>
            <person name="Dosanjh M."/>
            <person name="Hara H."/>
            <person name="Petrescu A."/>
            <person name="Morin R.D."/>
            <person name="Yang G."/>
            <person name="Stott J.M."/>
            <person name="Schein J.E."/>
            <person name="Shin H."/>
            <person name="Smailus D."/>
            <person name="Siddiqui A.S."/>
            <person name="Marra M.A."/>
            <person name="Jones S.J.M."/>
            <person name="Holt R."/>
            <person name="Brinkman F.S.L."/>
            <person name="Miyauchi K."/>
            <person name="Fukuda M."/>
            <person name="Davies J.E."/>
            <person name="Mohn W.W."/>
            <person name="Eltis L.D."/>
        </authorList>
    </citation>
    <scope>NUCLEOTIDE SEQUENCE [LARGE SCALE GENOMIC DNA]</scope>
    <source>
        <strain evidence="3">RHA1</strain>
    </source>
</reference>
<dbReference type="KEGG" id="rha:RHA1_ro08229"/>
<evidence type="ECO:0000256" key="1">
    <source>
        <dbReference type="SAM" id="MobiDB-lite"/>
    </source>
</evidence>
<organism evidence="2 3">
    <name type="scientific">Rhodococcus jostii (strain RHA1)</name>
    <dbReference type="NCBI Taxonomy" id="101510"/>
    <lineage>
        <taxon>Bacteria</taxon>
        <taxon>Bacillati</taxon>
        <taxon>Actinomycetota</taxon>
        <taxon>Actinomycetes</taxon>
        <taxon>Mycobacteriales</taxon>
        <taxon>Nocardiaceae</taxon>
        <taxon>Rhodococcus</taxon>
    </lineage>
</organism>
<feature type="compositionally biased region" description="Basic residues" evidence="1">
    <location>
        <begin position="24"/>
        <end position="44"/>
    </location>
</feature>
<evidence type="ECO:0008006" key="4">
    <source>
        <dbReference type="Google" id="ProtNLM"/>
    </source>
</evidence>
<dbReference type="HOGENOM" id="CLU_1585229_0_0_11"/>